<dbReference type="Pfam" id="PF01584">
    <property type="entry name" value="CheW"/>
    <property type="match status" value="1"/>
</dbReference>
<dbReference type="InterPro" id="IPR003594">
    <property type="entry name" value="HATPase_dom"/>
</dbReference>
<evidence type="ECO:0000259" key="15">
    <source>
        <dbReference type="PROSITE" id="PS50894"/>
    </source>
</evidence>
<dbReference type="InterPro" id="IPR001789">
    <property type="entry name" value="Sig_transdc_resp-reg_receiver"/>
</dbReference>
<feature type="modified residue" description="Phosphohistidine" evidence="9">
    <location>
        <position position="1023"/>
    </location>
</feature>
<dbReference type="PROSITE" id="PS50851">
    <property type="entry name" value="CHEW"/>
    <property type="match status" value="1"/>
</dbReference>
<dbReference type="GO" id="GO:0006935">
    <property type="term" value="P:chemotaxis"/>
    <property type="evidence" value="ECO:0007669"/>
    <property type="project" value="InterPro"/>
</dbReference>
<evidence type="ECO:0000256" key="1">
    <source>
        <dbReference type="ARBA" id="ARBA00000085"/>
    </source>
</evidence>
<dbReference type="Gene3D" id="3.40.50.2300">
    <property type="match status" value="1"/>
</dbReference>
<feature type="domain" description="HPt" evidence="15">
    <location>
        <begin position="626"/>
        <end position="730"/>
    </location>
</feature>
<feature type="region of interest" description="Disordered" evidence="11">
    <location>
        <begin position="409"/>
        <end position="430"/>
    </location>
</feature>
<dbReference type="PROSITE" id="PS50110">
    <property type="entry name" value="RESPONSE_REGULATORY"/>
    <property type="match status" value="1"/>
</dbReference>
<dbReference type="Pfam" id="PF00072">
    <property type="entry name" value="Response_reg"/>
    <property type="match status" value="1"/>
</dbReference>
<dbReference type="InterPro" id="IPR005467">
    <property type="entry name" value="His_kinase_dom"/>
</dbReference>
<dbReference type="Gene3D" id="2.30.30.40">
    <property type="entry name" value="SH3 Domains"/>
    <property type="match status" value="1"/>
</dbReference>
<accession>A0A4P7BYW3</accession>
<dbReference type="PROSITE" id="PS50894">
    <property type="entry name" value="HPT"/>
    <property type="match status" value="3"/>
</dbReference>
<feature type="compositionally biased region" description="Polar residues" evidence="11">
    <location>
        <begin position="572"/>
        <end position="585"/>
    </location>
</feature>
<feature type="modified residue" description="Phosphohistidine" evidence="9">
    <location>
        <position position="865"/>
    </location>
</feature>
<dbReference type="SUPFAM" id="SSF50341">
    <property type="entry name" value="CheW-like"/>
    <property type="match status" value="1"/>
</dbReference>
<comment type="catalytic activity">
    <reaction evidence="1">
        <text>ATP + protein L-histidine = ADP + protein N-phospho-L-histidine.</text>
        <dbReference type="EC" id="2.7.13.3"/>
    </reaction>
</comment>
<feature type="region of interest" description="Disordered" evidence="11">
    <location>
        <begin position="570"/>
        <end position="597"/>
    </location>
</feature>
<evidence type="ECO:0000256" key="11">
    <source>
        <dbReference type="SAM" id="MobiDB-lite"/>
    </source>
</evidence>
<evidence type="ECO:0000256" key="10">
    <source>
        <dbReference type="PROSITE-ProRule" id="PRU00169"/>
    </source>
</evidence>
<dbReference type="InterPro" id="IPR058661">
    <property type="entry name" value="FimL_2nd"/>
</dbReference>
<dbReference type="Gene3D" id="3.30.565.10">
    <property type="entry name" value="Histidine kinase-like ATPase, C-terminal domain"/>
    <property type="match status" value="1"/>
</dbReference>
<feature type="modified residue" description="4-aspartylphosphate" evidence="10">
    <location>
        <position position="1686"/>
    </location>
</feature>
<proteinExistence type="predicted"/>
<protein>
    <recommendedName>
        <fullName evidence="3">Chemotaxis protein CheA</fullName>
        <ecNumber evidence="2">2.7.13.3</ecNumber>
    </recommendedName>
</protein>
<dbReference type="GO" id="GO:0005737">
    <property type="term" value="C:cytoplasm"/>
    <property type="evidence" value="ECO:0007669"/>
    <property type="project" value="InterPro"/>
</dbReference>
<dbReference type="InterPro" id="IPR036641">
    <property type="entry name" value="HPT_dom_sf"/>
</dbReference>
<dbReference type="InterPro" id="IPR036890">
    <property type="entry name" value="HATPase_C_sf"/>
</dbReference>
<feature type="modified residue" description="Phosphohistidine" evidence="9">
    <location>
        <position position="673"/>
    </location>
</feature>
<reference evidence="16 17" key="1">
    <citation type="submission" date="2019-03" db="EMBL/GenBank/DDBJ databases">
        <title>The genome sequence of Nitrosococcus wardiae strain D1FHST reveals the archetypal metabolic capacity of ammonia-oxidizing Gammaproteobacteria.</title>
        <authorList>
            <person name="Wang L."/>
            <person name="Lim C.K."/>
            <person name="Hanson T.E."/>
            <person name="Dang H."/>
            <person name="Klotz M.G."/>
        </authorList>
    </citation>
    <scope>NUCLEOTIDE SEQUENCE [LARGE SCALE GENOMIC DNA]</scope>
    <source>
        <strain evidence="16 17">D1FHS</strain>
    </source>
</reference>
<dbReference type="PRINTS" id="PR00344">
    <property type="entry name" value="BCTRLSENSOR"/>
</dbReference>
<evidence type="ECO:0000256" key="6">
    <source>
        <dbReference type="ARBA" id="ARBA00022777"/>
    </source>
</evidence>
<keyword evidence="6" id="KW-0418">Kinase</keyword>
<dbReference type="GO" id="GO:0000155">
    <property type="term" value="F:phosphorelay sensor kinase activity"/>
    <property type="evidence" value="ECO:0007669"/>
    <property type="project" value="InterPro"/>
</dbReference>
<dbReference type="KEGG" id="nwr:E3U44_07485"/>
<feature type="compositionally biased region" description="Low complexity" evidence="11">
    <location>
        <begin position="796"/>
        <end position="807"/>
    </location>
</feature>
<dbReference type="EMBL" id="CP038033">
    <property type="protein sequence ID" value="QBQ54370.1"/>
    <property type="molecule type" value="Genomic_DNA"/>
</dbReference>
<organism evidence="16 17">
    <name type="scientific">Nitrosococcus wardiae</name>
    <dbReference type="NCBI Taxonomy" id="1814290"/>
    <lineage>
        <taxon>Bacteria</taxon>
        <taxon>Pseudomonadati</taxon>
        <taxon>Pseudomonadota</taxon>
        <taxon>Gammaproteobacteria</taxon>
        <taxon>Chromatiales</taxon>
        <taxon>Chromatiaceae</taxon>
        <taxon>Nitrosococcus</taxon>
    </lineage>
</organism>
<evidence type="ECO:0000256" key="7">
    <source>
        <dbReference type="ARBA" id="ARBA00023012"/>
    </source>
</evidence>
<name>A0A4P7BYW3_9GAMM</name>
<dbReference type="EC" id="2.7.13.3" evidence="2"/>
<dbReference type="InterPro" id="IPR002545">
    <property type="entry name" value="CheW-lke_dom"/>
</dbReference>
<feature type="compositionally biased region" description="Polar residues" evidence="11">
    <location>
        <begin position="409"/>
        <end position="425"/>
    </location>
</feature>
<dbReference type="SUPFAM" id="SSF55874">
    <property type="entry name" value="ATPase domain of HSP90 chaperone/DNA topoisomerase II/histidine kinase"/>
    <property type="match status" value="1"/>
</dbReference>
<evidence type="ECO:0000259" key="12">
    <source>
        <dbReference type="PROSITE" id="PS50109"/>
    </source>
</evidence>
<feature type="region of interest" description="Disordered" evidence="11">
    <location>
        <begin position="778"/>
        <end position="816"/>
    </location>
</feature>
<sequence length="1762" mass="192750">MSTNHEFNQSALSWVKNELDESLREASLALEAFSESTDDITQLRFCLNHLYQVEGVLQMVELSGANLLAAETKALALSILEQKTELNGQALEMLMQGTLLLQDYLNRLEAGKKDHPLSVLPMVNELRLAHSKTPLKKIDFFELDLKTPLPETLTAHLKSDSRELPLVAAKIRPQYESALLSWFRNPMGDGLFRLAKIITELRQCSHDITVFRLWWLSQGVIEALQEGGLQATQEIKLLLGALNKQIKTLAQEGEPALAASITEDLLKSLLFQIANASSSGEEVIAIKETYQLENCLPSDRVLLTDLGTEIVDTVLNAFQEDLAQAKDLLDIFERTSEQPQQGLETLCNLFQKMADTLAILGFVSPIVILREAISQLEEKRQQGVGLDSTQHLELANTLLQIEASLKSEIASSRNSPTTSPANDTYSDIGESPSISAAGGDIQAAQNTATKECLNELAVVGQALTNYSKNPADSSVLNPISHQLQRTAGALSVLGLNRVAALIADCDRFINGTLIGKAYKTAPTSLEELAEAISAIELYLEMLTEGALASGSLLDTADDRLAHLLESLEQLPPDQQETAETANTPAVSEAKEFASENTEVPASTAINIDLIPSHPSHWEAPKAPVYPEGVDGEIATYFIEEAQEEMASIAENFSQWKQDLSQQEALKTVRRSFHTLKGSGRLAGATDLGELAWAIENMFNRIIDGTLAANPPVFETIEAAQRALPQLLTLFTQGGGTPPEEILALTQRAHTLADGAANPTLDQGPHEPEVVCAPSIETNTPSAEAKIPADDSKSTQEESQSQQVKQETATSTQHASALKSVSDPELLAAFLDEAEDILQTAETALADWRATPQERSPVQQLQRELHTLKGGARLANLTALGDLSHDLESLIITVIDEGFTGNEELFVLLQEGHDRLAEMCDAIRHGAALLAANDLSSRIRRVLDSSLPAEKASPTPDKPSQDDAPPSVPVAEATMVTVDPDNELVAAFLEEADELLQTSQTNLSDWQEAPSERAPVEGFQRELHTLKGGARLAGMTPLADLAHHMETVVSSIVEGKHDAEPALFELLQRGLDRLYTLRDLAQQASPLPSIAELLAEMSRYGSKSLASSQEDSPIGLAPSTNDQEPSATTLVPPSEQELHKTAQPLSENRNAAVEQVRVRADLLDHLVNNAAEVNIFCTRVEQQIGTMRLNLGEMEQTIARLRGQLRRLEIETEAQILYRHEEKESHHLEDFDPLEMDRYSQLHQLSRGLIESISDLTNIKETLDESAREADTLLLQQSRIGTDLQQGLMNTRMLPFTGVTPRLQRIVRQTAQELSKKVQLRIADGGLELDRTVLNRIVAPLEHMLRNSIAHGIEAPSARTKAGKEAMGTIHLSLIREGSEIVIQVRDDGQGIDLEKVRTKALAQGLVREESMPPDDELIQLILESGFSTADKVSQVAGRGVGMDVVNSEIRALNGTLNIASQKGSGTTFTVRLPLTLTIVQALLVETGNELFALPIISVHSVIRLDQKTAASLLSDEQGLYCHGGVNYRFIHLGAALGQEHPELPASSTYYPVLLVRSGEVQAAVLVDNLIGSREIVIKSMGPQLSTIKEITGATILGDGRVVLILDLPALIRKAIQKPETIVTIGRETDAQASQKSLVMVVDDSITIRKATQKLLERYGMEVLTARDGVDAVEYLQEHIPDIFLLDIEMPRMDGFELATFIRKDERLQDIPIIMITSRSGRKHRDRAEQIGVNSYLVKPYQEDELLQHIQLLLSPAEADVTV</sequence>
<dbReference type="Gene3D" id="1.20.120.160">
    <property type="entry name" value="HPT domain"/>
    <property type="match status" value="3"/>
</dbReference>
<dbReference type="FunFam" id="3.30.565.10:FF:000016">
    <property type="entry name" value="Chemotaxis protein CheA, putative"/>
    <property type="match status" value="1"/>
</dbReference>
<dbReference type="RefSeq" id="WP_134357566.1">
    <property type="nucleotide sequence ID" value="NZ_CP038033.1"/>
</dbReference>
<gene>
    <name evidence="16" type="ORF">E3U44_07485</name>
</gene>
<keyword evidence="17" id="KW-1185">Reference proteome</keyword>
<dbReference type="InterPro" id="IPR004358">
    <property type="entry name" value="Sig_transdc_His_kin-like_C"/>
</dbReference>
<comment type="function">
    <text evidence="8">Involved in the transmission of sensory signals from the chemoreceptors to the flagellar motors. CheA is autophosphorylated; it can transfer its phosphate group to either CheB or CheY.</text>
</comment>
<feature type="region of interest" description="Disordered" evidence="11">
    <location>
        <begin position="945"/>
        <end position="967"/>
    </location>
</feature>
<dbReference type="SMART" id="SM00387">
    <property type="entry name" value="HATPase_c"/>
    <property type="match status" value="1"/>
</dbReference>
<evidence type="ECO:0000313" key="17">
    <source>
        <dbReference type="Proteomes" id="UP000294325"/>
    </source>
</evidence>
<evidence type="ECO:0000259" key="14">
    <source>
        <dbReference type="PROSITE" id="PS50851"/>
    </source>
</evidence>
<dbReference type="CDD" id="cd00088">
    <property type="entry name" value="HPT"/>
    <property type="match status" value="3"/>
</dbReference>
<dbReference type="Pfam" id="PF26379">
    <property type="entry name" value="FimL_2nd"/>
    <property type="match status" value="1"/>
</dbReference>
<keyword evidence="5" id="KW-0808">Transferase</keyword>
<evidence type="ECO:0000256" key="9">
    <source>
        <dbReference type="PROSITE-ProRule" id="PRU00110"/>
    </source>
</evidence>
<dbReference type="InterPro" id="IPR011006">
    <property type="entry name" value="CheY-like_superfamily"/>
</dbReference>
<dbReference type="SUPFAM" id="SSF47226">
    <property type="entry name" value="Histidine-containing phosphotransfer domain, HPT domain"/>
    <property type="match status" value="5"/>
</dbReference>
<keyword evidence="7" id="KW-0902">Two-component regulatory system</keyword>
<dbReference type="PANTHER" id="PTHR43395:SF8">
    <property type="entry name" value="HISTIDINE KINASE"/>
    <property type="match status" value="1"/>
</dbReference>
<evidence type="ECO:0000256" key="2">
    <source>
        <dbReference type="ARBA" id="ARBA00012438"/>
    </source>
</evidence>
<dbReference type="SMART" id="SM01231">
    <property type="entry name" value="H-kinase_dim"/>
    <property type="match status" value="1"/>
</dbReference>
<dbReference type="InterPro" id="IPR036061">
    <property type="entry name" value="CheW-like_dom_sf"/>
</dbReference>
<feature type="domain" description="HPt" evidence="15">
    <location>
        <begin position="818"/>
        <end position="922"/>
    </location>
</feature>
<dbReference type="SUPFAM" id="SSF52172">
    <property type="entry name" value="CheY-like"/>
    <property type="match status" value="1"/>
</dbReference>
<evidence type="ECO:0000256" key="4">
    <source>
        <dbReference type="ARBA" id="ARBA00022553"/>
    </source>
</evidence>
<feature type="domain" description="Histidine kinase" evidence="12">
    <location>
        <begin position="1243"/>
        <end position="1476"/>
    </location>
</feature>
<dbReference type="InterPro" id="IPR051315">
    <property type="entry name" value="Bact_Chemotaxis_CheA"/>
</dbReference>
<dbReference type="PROSITE" id="PS50109">
    <property type="entry name" value="HIS_KIN"/>
    <property type="match status" value="1"/>
</dbReference>
<dbReference type="SMART" id="SM00260">
    <property type="entry name" value="CheW"/>
    <property type="match status" value="1"/>
</dbReference>
<evidence type="ECO:0000256" key="8">
    <source>
        <dbReference type="ARBA" id="ARBA00035100"/>
    </source>
</evidence>
<feature type="domain" description="HPt" evidence="15">
    <location>
        <begin position="976"/>
        <end position="1083"/>
    </location>
</feature>
<feature type="domain" description="Response regulatory" evidence="13">
    <location>
        <begin position="1637"/>
        <end position="1753"/>
    </location>
</feature>
<dbReference type="SMART" id="SM00073">
    <property type="entry name" value="HPT"/>
    <property type="match status" value="3"/>
</dbReference>
<dbReference type="Proteomes" id="UP000294325">
    <property type="component" value="Chromosome"/>
</dbReference>
<evidence type="ECO:0000259" key="13">
    <source>
        <dbReference type="PROSITE" id="PS50110"/>
    </source>
</evidence>
<dbReference type="OrthoDB" id="9803176at2"/>
<dbReference type="PANTHER" id="PTHR43395">
    <property type="entry name" value="SENSOR HISTIDINE KINASE CHEA"/>
    <property type="match status" value="1"/>
</dbReference>
<feature type="compositionally biased region" description="Polar residues" evidence="11">
    <location>
        <begin position="1117"/>
        <end position="1130"/>
    </location>
</feature>
<feature type="compositionally biased region" description="Basic and acidic residues" evidence="11">
    <location>
        <begin position="786"/>
        <end position="795"/>
    </location>
</feature>
<dbReference type="InterPro" id="IPR008207">
    <property type="entry name" value="Sig_transdc_His_kin_Hpt_dom"/>
</dbReference>
<dbReference type="SMART" id="SM00448">
    <property type="entry name" value="REC"/>
    <property type="match status" value="1"/>
</dbReference>
<dbReference type="CDD" id="cd17546">
    <property type="entry name" value="REC_hyHK_CKI1_RcsC-like"/>
    <property type="match status" value="1"/>
</dbReference>
<keyword evidence="4 10" id="KW-0597">Phosphoprotein</keyword>
<evidence type="ECO:0000313" key="16">
    <source>
        <dbReference type="EMBL" id="QBQ54370.1"/>
    </source>
</evidence>
<evidence type="ECO:0000256" key="3">
    <source>
        <dbReference type="ARBA" id="ARBA00021495"/>
    </source>
</evidence>
<feature type="domain" description="CheW-like" evidence="14">
    <location>
        <begin position="1478"/>
        <end position="1616"/>
    </location>
</feature>
<dbReference type="Pfam" id="PF01627">
    <property type="entry name" value="Hpt"/>
    <property type="match status" value="3"/>
</dbReference>
<feature type="region of interest" description="Disordered" evidence="11">
    <location>
        <begin position="1103"/>
        <end position="1140"/>
    </location>
</feature>
<dbReference type="InterPro" id="IPR004105">
    <property type="entry name" value="CheA-like_dim"/>
</dbReference>
<dbReference type="Pfam" id="PF02518">
    <property type="entry name" value="HATPase_c"/>
    <property type="match status" value="1"/>
</dbReference>
<evidence type="ECO:0000256" key="5">
    <source>
        <dbReference type="ARBA" id="ARBA00022679"/>
    </source>
</evidence>